<dbReference type="Pfam" id="PF00589">
    <property type="entry name" value="Phage_integrase"/>
    <property type="match status" value="1"/>
</dbReference>
<dbReference type="InterPro" id="IPR010998">
    <property type="entry name" value="Integrase_recombinase_N"/>
</dbReference>
<reference evidence="7 8" key="1">
    <citation type="submission" date="2017-11" db="EMBL/GenBank/DDBJ databases">
        <title>Draft genome sequence of magnetotactic bacterium Magnetospirillum kuznetsovii LBB-42.</title>
        <authorList>
            <person name="Grouzdev D.S."/>
            <person name="Rysina M.S."/>
            <person name="Baslerov R.V."/>
            <person name="Koziaeva V."/>
        </authorList>
    </citation>
    <scope>NUCLEOTIDE SEQUENCE [LARGE SCALE GENOMIC DNA]</scope>
    <source>
        <strain evidence="7 8">LBB-42</strain>
    </source>
</reference>
<dbReference type="GO" id="GO:0006310">
    <property type="term" value="P:DNA recombination"/>
    <property type="evidence" value="ECO:0007669"/>
    <property type="project" value="UniProtKB-KW"/>
</dbReference>
<dbReference type="GO" id="GO:0015074">
    <property type="term" value="P:DNA integration"/>
    <property type="evidence" value="ECO:0007669"/>
    <property type="project" value="UniProtKB-KW"/>
</dbReference>
<dbReference type="AlphaFoldDB" id="A0A364NU36"/>
<dbReference type="PROSITE" id="PS51898">
    <property type="entry name" value="TYR_RECOMBINASE"/>
    <property type="match status" value="1"/>
</dbReference>
<sequence>MTCVRETMRLRLKYIVEDTDRHGNVRIYVRRHGRKKRLKTEIGSPEFLVEYRAAIAELEGEPKKEELGPGPSAQGSLRWLIEKYYTCAEFKRLDEKTRHVRRGILDRLCRDTSKPGGIPHGQKPVARMEARHVRALRDERADRPEAANAIVKALRQVFGWALEAQIGHIQSNPARDVPYIKSGSEGFHTWSLDEVIQFEQHHPVGGKARLALALLLYTGVRRSDVVRLGPQMERGSKIIWTEAKGLKHLAKQRELPILPQLRAILDSSPSGHLAYLVTEFGKPFTANGFGNWFRKRCNEAGLPHCSAHGLRKAGATAAAENGATEHQLMAIYGWESPKQAALYTRKANRKRLAASAMHLLVPERNTDESVPLSSSDSAGGTKTA</sequence>
<dbReference type="InterPro" id="IPR013762">
    <property type="entry name" value="Integrase-like_cat_sf"/>
</dbReference>
<evidence type="ECO:0000256" key="1">
    <source>
        <dbReference type="ARBA" id="ARBA00008857"/>
    </source>
</evidence>
<evidence type="ECO:0000259" key="6">
    <source>
        <dbReference type="PROSITE" id="PS51898"/>
    </source>
</evidence>
<dbReference type="SUPFAM" id="SSF56349">
    <property type="entry name" value="DNA breaking-rejoining enzymes"/>
    <property type="match status" value="1"/>
</dbReference>
<dbReference type="InterPro" id="IPR050090">
    <property type="entry name" value="Tyrosine_recombinase_XerCD"/>
</dbReference>
<evidence type="ECO:0000256" key="4">
    <source>
        <dbReference type="ARBA" id="ARBA00023172"/>
    </source>
</evidence>
<keyword evidence="2" id="KW-0229">DNA integration</keyword>
<evidence type="ECO:0000313" key="8">
    <source>
        <dbReference type="Proteomes" id="UP000251075"/>
    </source>
</evidence>
<dbReference type="InterPro" id="IPR002104">
    <property type="entry name" value="Integrase_catalytic"/>
</dbReference>
<comment type="similarity">
    <text evidence="1">Belongs to the 'phage' integrase family.</text>
</comment>
<dbReference type="Gene3D" id="1.10.150.130">
    <property type="match status" value="1"/>
</dbReference>
<gene>
    <name evidence="7" type="ORF">CU669_17795</name>
</gene>
<evidence type="ECO:0000256" key="3">
    <source>
        <dbReference type="ARBA" id="ARBA00023125"/>
    </source>
</evidence>
<keyword evidence="3" id="KW-0238">DNA-binding</keyword>
<dbReference type="OrthoDB" id="7873969at2"/>
<name>A0A364NU36_9PROT</name>
<dbReference type="InterPro" id="IPR011010">
    <property type="entry name" value="DNA_brk_join_enz"/>
</dbReference>
<evidence type="ECO:0000256" key="2">
    <source>
        <dbReference type="ARBA" id="ARBA00022908"/>
    </source>
</evidence>
<feature type="domain" description="Tyr recombinase" evidence="6">
    <location>
        <begin position="185"/>
        <end position="357"/>
    </location>
</feature>
<dbReference type="EMBL" id="PGTO01000020">
    <property type="protein sequence ID" value="RAU20591.1"/>
    <property type="molecule type" value="Genomic_DNA"/>
</dbReference>
<keyword evidence="4" id="KW-0233">DNA recombination</keyword>
<keyword evidence="8" id="KW-1185">Reference proteome</keyword>
<dbReference type="Gene3D" id="1.10.443.10">
    <property type="entry name" value="Intergrase catalytic core"/>
    <property type="match status" value="1"/>
</dbReference>
<dbReference type="Proteomes" id="UP000251075">
    <property type="component" value="Unassembled WGS sequence"/>
</dbReference>
<dbReference type="GO" id="GO:0003677">
    <property type="term" value="F:DNA binding"/>
    <property type="evidence" value="ECO:0007669"/>
    <property type="project" value="UniProtKB-KW"/>
</dbReference>
<feature type="compositionally biased region" description="Polar residues" evidence="5">
    <location>
        <begin position="371"/>
        <end position="384"/>
    </location>
</feature>
<proteinExistence type="inferred from homology"/>
<evidence type="ECO:0000256" key="5">
    <source>
        <dbReference type="SAM" id="MobiDB-lite"/>
    </source>
</evidence>
<comment type="caution">
    <text evidence="7">The sequence shown here is derived from an EMBL/GenBank/DDBJ whole genome shotgun (WGS) entry which is preliminary data.</text>
</comment>
<dbReference type="PANTHER" id="PTHR30349">
    <property type="entry name" value="PHAGE INTEGRASE-RELATED"/>
    <property type="match status" value="1"/>
</dbReference>
<dbReference type="PANTHER" id="PTHR30349:SF64">
    <property type="entry name" value="PROPHAGE INTEGRASE INTD-RELATED"/>
    <property type="match status" value="1"/>
</dbReference>
<evidence type="ECO:0000313" key="7">
    <source>
        <dbReference type="EMBL" id="RAU20591.1"/>
    </source>
</evidence>
<protein>
    <submittedName>
        <fullName evidence="7">Integrase</fullName>
    </submittedName>
</protein>
<feature type="region of interest" description="Disordered" evidence="5">
    <location>
        <begin position="363"/>
        <end position="384"/>
    </location>
</feature>
<organism evidence="7 8">
    <name type="scientific">Paramagnetospirillum kuznetsovii</name>
    <dbReference type="NCBI Taxonomy" id="2053833"/>
    <lineage>
        <taxon>Bacteria</taxon>
        <taxon>Pseudomonadati</taxon>
        <taxon>Pseudomonadota</taxon>
        <taxon>Alphaproteobacteria</taxon>
        <taxon>Rhodospirillales</taxon>
        <taxon>Magnetospirillaceae</taxon>
        <taxon>Paramagnetospirillum</taxon>
    </lineage>
</organism>
<accession>A0A364NU36</accession>